<dbReference type="EMBL" id="MFJX01000061">
    <property type="protein sequence ID" value="OGG29574.1"/>
    <property type="molecule type" value="Genomic_DNA"/>
</dbReference>
<organism evidence="3 4">
    <name type="scientific">Candidatus Gottesmanbacteria bacterium RIFCSPLOWO2_01_FULL_46_9</name>
    <dbReference type="NCBI Taxonomy" id="1798394"/>
    <lineage>
        <taxon>Bacteria</taxon>
        <taxon>Candidatus Gottesmaniibacteriota</taxon>
    </lineage>
</organism>
<evidence type="ECO:0000259" key="2">
    <source>
        <dbReference type="Pfam" id="PF09992"/>
    </source>
</evidence>
<protein>
    <recommendedName>
        <fullName evidence="2">Phosphodiester glycosidase domain-containing protein</fullName>
    </recommendedName>
</protein>
<proteinExistence type="predicted"/>
<feature type="chain" id="PRO_5009523021" description="Phosphodiester glycosidase domain-containing protein" evidence="1">
    <location>
        <begin position="22"/>
        <end position="262"/>
    </location>
</feature>
<dbReference type="AlphaFoldDB" id="A0A1F6AY00"/>
<accession>A0A1F6AY00</accession>
<keyword evidence="1" id="KW-0732">Signal</keyword>
<feature type="signal peptide" evidence="1">
    <location>
        <begin position="1"/>
        <end position="21"/>
    </location>
</feature>
<dbReference type="Pfam" id="PF09992">
    <property type="entry name" value="NAGPA"/>
    <property type="match status" value="1"/>
</dbReference>
<comment type="caution">
    <text evidence="3">The sequence shown here is derived from an EMBL/GenBank/DDBJ whole genome shotgun (WGS) entry which is preliminary data.</text>
</comment>
<reference evidence="3 4" key="1">
    <citation type="journal article" date="2016" name="Nat. Commun.">
        <title>Thousands of microbial genomes shed light on interconnected biogeochemical processes in an aquifer system.</title>
        <authorList>
            <person name="Anantharaman K."/>
            <person name="Brown C.T."/>
            <person name="Hug L.A."/>
            <person name="Sharon I."/>
            <person name="Castelle C.J."/>
            <person name="Probst A.J."/>
            <person name="Thomas B.C."/>
            <person name="Singh A."/>
            <person name="Wilkins M.J."/>
            <person name="Karaoz U."/>
            <person name="Brodie E.L."/>
            <person name="Williams K.H."/>
            <person name="Hubbard S.S."/>
            <person name="Banfield J.F."/>
        </authorList>
    </citation>
    <scope>NUCLEOTIDE SEQUENCE [LARGE SCALE GENOMIC DNA]</scope>
</reference>
<evidence type="ECO:0000256" key="1">
    <source>
        <dbReference type="SAM" id="SignalP"/>
    </source>
</evidence>
<feature type="domain" description="Phosphodiester glycosidase" evidence="2">
    <location>
        <begin position="92"/>
        <end position="241"/>
    </location>
</feature>
<evidence type="ECO:0000313" key="3">
    <source>
        <dbReference type="EMBL" id="OGG29574.1"/>
    </source>
</evidence>
<dbReference type="InterPro" id="IPR018711">
    <property type="entry name" value="NAGPA"/>
</dbReference>
<dbReference type="Proteomes" id="UP000176450">
    <property type="component" value="Unassembled WGS sequence"/>
</dbReference>
<sequence>MKPVLFITAFCIALIVIVVTAAQLDRPQQPHAAALVSTPTPTARPSLTHKTVEWEGETYAYAFTQATPSRISLIANFSPRLDAATIMRSHDCQSAINGGFYDTNNKPLGYFKTQGKTMGTPTVSALFNGFFSIDQLGVVSVAHEIPQNPLLAVQTGPLLIESGETIPLRIKNDERARRMIGAVSTSQAVLFLTVYNPEAVFEGPRLGDLPEIVKKIGYLESLAITSAINFDGGSASAFYSDTTKLSELTPIGSLFCVKSQVQ</sequence>
<gene>
    <name evidence="3" type="ORF">A3A63_03130</name>
</gene>
<name>A0A1F6AY00_9BACT</name>
<evidence type="ECO:0000313" key="4">
    <source>
        <dbReference type="Proteomes" id="UP000176450"/>
    </source>
</evidence>